<name>A0A813KCU1_POLGL</name>
<comment type="caution">
    <text evidence="1">The sequence shown here is derived from an EMBL/GenBank/DDBJ whole genome shotgun (WGS) entry which is preliminary data.</text>
</comment>
<evidence type="ECO:0000313" key="2">
    <source>
        <dbReference type="Proteomes" id="UP000626109"/>
    </source>
</evidence>
<gene>
    <name evidence="1" type="ORF">PGLA2088_LOCUS30016</name>
</gene>
<evidence type="ECO:0000313" key="1">
    <source>
        <dbReference type="EMBL" id="CAE8696842.1"/>
    </source>
</evidence>
<dbReference type="Proteomes" id="UP000626109">
    <property type="component" value="Unassembled WGS sequence"/>
</dbReference>
<organism evidence="1 2">
    <name type="scientific">Polarella glacialis</name>
    <name type="common">Dinoflagellate</name>
    <dbReference type="NCBI Taxonomy" id="89957"/>
    <lineage>
        <taxon>Eukaryota</taxon>
        <taxon>Sar</taxon>
        <taxon>Alveolata</taxon>
        <taxon>Dinophyceae</taxon>
        <taxon>Suessiales</taxon>
        <taxon>Suessiaceae</taxon>
        <taxon>Polarella</taxon>
    </lineage>
</organism>
<sequence length="163" mass="18158">MSRACFTDFGDLADRAGWDEATRRHLDGAVSPGDAVALCDDCSLPLHRYAKLPKYSALLLCSRTKECDRCDAQILAGDMHFVCGSCEDIHICKNCGPGVYIEREYDYYDAETKEQSIQTVPASVLHERKSRQHRGVEVDATKQIASKVLQRMGVLTAEVSKEQ</sequence>
<reference evidence="1" key="1">
    <citation type="submission" date="2021-02" db="EMBL/GenBank/DDBJ databases">
        <authorList>
            <person name="Dougan E. K."/>
            <person name="Rhodes N."/>
            <person name="Thang M."/>
            <person name="Chan C."/>
        </authorList>
    </citation>
    <scope>NUCLEOTIDE SEQUENCE</scope>
</reference>
<dbReference type="EMBL" id="CAJNNW010028592">
    <property type="protein sequence ID" value="CAE8696842.1"/>
    <property type="molecule type" value="Genomic_DNA"/>
</dbReference>
<accession>A0A813KCU1</accession>
<feature type="non-terminal residue" evidence="1">
    <location>
        <position position="163"/>
    </location>
</feature>
<proteinExistence type="predicted"/>
<dbReference type="AlphaFoldDB" id="A0A813KCU1"/>
<protein>
    <submittedName>
        <fullName evidence="1">Uncharacterized protein</fullName>
    </submittedName>
</protein>